<dbReference type="SUPFAM" id="SSF53448">
    <property type="entry name" value="Nucleotide-diphospho-sugar transferases"/>
    <property type="match status" value="1"/>
</dbReference>
<dbReference type="GO" id="GO:0051999">
    <property type="term" value="P:mannosyl-inositol phosphorylceramide biosynthetic process"/>
    <property type="evidence" value="ECO:0007669"/>
    <property type="project" value="TreeGrafter"/>
</dbReference>
<dbReference type="OrthoDB" id="4948908at2759"/>
<protein>
    <recommendedName>
        <fullName evidence="6">Glycosyltransferase family 32 protein</fullName>
    </recommendedName>
</protein>
<sequence length="358" mass="40743">MAFQIMSNRWLSMTIKLILSLIVLTSCLHFLGYIQTPLSIQSTQPRRLAKKVYAAELLARSPKRSGGVIPKILHQSWKTLELPAKFQKWSMSCRTRHKDWEWVLWTDDDNLRLVEKYFPWLLDVYNGLPGPIYRADLARNLYMYIYGGVYADLDTECLLPTENLEQTYGPLFKPAKTPMFDTALFGRMGIDPNFEHSIPNAWMASSPGHPMFLEAIEHVVEIYNKSVAEGNFGGGAEGTTGPVSLRDAIVHYERDKIRDGPGLTETTKQHTSMGPFANDQDENHRVILLPSHFIYPYSWADDGKEFREDCWVLNGEYNAERCKARLGTKHAGSICITYWSHTHSGPGHDEGSIQRVSS</sequence>
<dbReference type="Pfam" id="PF04488">
    <property type="entry name" value="Gly_transf_sug"/>
    <property type="match status" value="1"/>
</dbReference>
<organism evidence="4 5">
    <name type="scientific">Claviceps africana</name>
    <dbReference type="NCBI Taxonomy" id="83212"/>
    <lineage>
        <taxon>Eukaryota</taxon>
        <taxon>Fungi</taxon>
        <taxon>Dikarya</taxon>
        <taxon>Ascomycota</taxon>
        <taxon>Pezizomycotina</taxon>
        <taxon>Sordariomycetes</taxon>
        <taxon>Hypocreomycetidae</taxon>
        <taxon>Hypocreales</taxon>
        <taxon>Clavicipitaceae</taxon>
        <taxon>Claviceps</taxon>
    </lineage>
</organism>
<dbReference type="InterPro" id="IPR029044">
    <property type="entry name" value="Nucleotide-diphossugar_trans"/>
</dbReference>
<dbReference type="PANTHER" id="PTHR32385">
    <property type="entry name" value="MANNOSYL PHOSPHORYLINOSITOL CERAMIDE SYNTHASE"/>
    <property type="match status" value="1"/>
</dbReference>
<dbReference type="InterPro" id="IPR051706">
    <property type="entry name" value="Glycosyltransferase_domain"/>
</dbReference>
<dbReference type="Gene3D" id="3.90.550.20">
    <property type="match status" value="1"/>
</dbReference>
<keyword evidence="5" id="KW-1185">Reference proteome</keyword>
<evidence type="ECO:0000313" key="4">
    <source>
        <dbReference type="EMBL" id="KAG5923964.1"/>
    </source>
</evidence>
<dbReference type="InterPro" id="IPR007577">
    <property type="entry name" value="GlycoTrfase_DXD_sugar-bd_CS"/>
</dbReference>
<proteinExistence type="inferred from homology"/>
<dbReference type="AlphaFoldDB" id="A0A8K0J5B4"/>
<keyword evidence="2" id="KW-0808">Transferase</keyword>
<evidence type="ECO:0000313" key="5">
    <source>
        <dbReference type="Proteomes" id="UP000811619"/>
    </source>
</evidence>
<evidence type="ECO:0000256" key="3">
    <source>
        <dbReference type="SAM" id="MobiDB-lite"/>
    </source>
</evidence>
<dbReference type="Proteomes" id="UP000811619">
    <property type="component" value="Unassembled WGS sequence"/>
</dbReference>
<gene>
    <name evidence="4" type="ORF">E4U42_004789</name>
</gene>
<evidence type="ECO:0000256" key="1">
    <source>
        <dbReference type="ARBA" id="ARBA00009003"/>
    </source>
</evidence>
<evidence type="ECO:0008006" key="6">
    <source>
        <dbReference type="Google" id="ProtNLM"/>
    </source>
</evidence>
<dbReference type="GO" id="GO:0000030">
    <property type="term" value="F:mannosyltransferase activity"/>
    <property type="evidence" value="ECO:0007669"/>
    <property type="project" value="TreeGrafter"/>
</dbReference>
<evidence type="ECO:0000256" key="2">
    <source>
        <dbReference type="ARBA" id="ARBA00022679"/>
    </source>
</evidence>
<dbReference type="PANTHER" id="PTHR32385:SF23">
    <property type="entry name" value="NUCLEOTIDE-DIPHOSPHO-SUGAR TRANSFERASE"/>
    <property type="match status" value="1"/>
</dbReference>
<reference evidence="4" key="1">
    <citation type="journal article" date="2020" name="bioRxiv">
        <title>Whole genome comparisons of ergot fungi reveals the divergence and evolution of species within the genus Claviceps are the result of varying mechanisms driving genome evolution and host range expansion.</title>
        <authorList>
            <person name="Wyka S.A."/>
            <person name="Mondo S.J."/>
            <person name="Liu M."/>
            <person name="Dettman J."/>
            <person name="Nalam V."/>
            <person name="Broders K.D."/>
        </authorList>
    </citation>
    <scope>NUCLEOTIDE SEQUENCE</scope>
    <source>
        <strain evidence="4">CCC 489</strain>
    </source>
</reference>
<comment type="caution">
    <text evidence="4">The sequence shown here is derived from an EMBL/GenBank/DDBJ whole genome shotgun (WGS) entry which is preliminary data.</text>
</comment>
<comment type="similarity">
    <text evidence="1">Belongs to the glycosyltransferase 32 family.</text>
</comment>
<name>A0A8K0J5B4_9HYPO</name>
<accession>A0A8K0J5B4</accession>
<dbReference type="GO" id="GO:0016020">
    <property type="term" value="C:membrane"/>
    <property type="evidence" value="ECO:0007669"/>
    <property type="project" value="GOC"/>
</dbReference>
<dbReference type="EMBL" id="SRPY01000431">
    <property type="protein sequence ID" value="KAG5923964.1"/>
    <property type="molecule type" value="Genomic_DNA"/>
</dbReference>
<feature type="region of interest" description="Disordered" evidence="3">
    <location>
        <begin position="258"/>
        <end position="278"/>
    </location>
</feature>